<dbReference type="RefSeq" id="WP_042452720.1">
    <property type="nucleotide sequence ID" value="NZ_BBPN01000026.1"/>
</dbReference>
<dbReference type="InterPro" id="IPR004111">
    <property type="entry name" value="Repressor_TetR_C"/>
</dbReference>
<keyword evidence="7" id="KW-1185">Reference proteome</keyword>
<keyword evidence="1" id="KW-0805">Transcription regulation</keyword>
<dbReference type="InterPro" id="IPR009057">
    <property type="entry name" value="Homeodomain-like_sf"/>
</dbReference>
<evidence type="ECO:0000256" key="4">
    <source>
        <dbReference type="PROSITE-ProRule" id="PRU00335"/>
    </source>
</evidence>
<evidence type="ECO:0000256" key="3">
    <source>
        <dbReference type="ARBA" id="ARBA00023163"/>
    </source>
</evidence>
<dbReference type="EMBL" id="FOAZ01000031">
    <property type="protein sequence ID" value="SEM50545.1"/>
    <property type="molecule type" value="Genomic_DNA"/>
</dbReference>
<dbReference type="STRING" id="235985.SAMN05414137_13131"/>
<evidence type="ECO:0000256" key="1">
    <source>
        <dbReference type="ARBA" id="ARBA00023015"/>
    </source>
</evidence>
<dbReference type="InterPro" id="IPR001647">
    <property type="entry name" value="HTH_TetR"/>
</dbReference>
<dbReference type="Gene3D" id="1.10.10.60">
    <property type="entry name" value="Homeodomain-like"/>
    <property type="match status" value="1"/>
</dbReference>
<name>A0A1H7YX50_STRJI</name>
<keyword evidence="2 4" id="KW-0238">DNA-binding</keyword>
<dbReference type="AlphaFoldDB" id="A0A1H7YX50"/>
<dbReference type="GO" id="GO:0045892">
    <property type="term" value="P:negative regulation of DNA-templated transcription"/>
    <property type="evidence" value="ECO:0007669"/>
    <property type="project" value="InterPro"/>
</dbReference>
<feature type="DNA-binding region" description="H-T-H motif" evidence="4">
    <location>
        <begin position="46"/>
        <end position="65"/>
    </location>
</feature>
<dbReference type="Proteomes" id="UP000183015">
    <property type="component" value="Unassembled WGS sequence"/>
</dbReference>
<dbReference type="Gene3D" id="1.10.357.10">
    <property type="entry name" value="Tetracycline Repressor, domain 2"/>
    <property type="match status" value="1"/>
</dbReference>
<dbReference type="PANTHER" id="PTHR30055">
    <property type="entry name" value="HTH-TYPE TRANSCRIPTIONAL REGULATOR RUTR"/>
    <property type="match status" value="1"/>
</dbReference>
<keyword evidence="3" id="KW-0804">Transcription</keyword>
<evidence type="ECO:0000313" key="6">
    <source>
        <dbReference type="EMBL" id="SEM50545.1"/>
    </source>
</evidence>
<evidence type="ECO:0000256" key="2">
    <source>
        <dbReference type="ARBA" id="ARBA00023125"/>
    </source>
</evidence>
<sequence>MAQRVVVPEPERRRRRPTKQGVVLSEQLIVETAIRLVGQQGAAALSVRRLGLALGADPSAVYRYFRGTDDLLLALADEMVRRALDGWASSGQWRTDLRDLGMRMHAAYLSHPQVALLAAHRTTGRVHETRAVEAIIGVLRAAGFPDTDLARIHGSFADLGLAFAALDAAALALPPAAAEADRTAWRDTYPRLDAQTHPNIAATAHLLTRETSRSAFPFALDLFLDALVARLSLQQGPPTTSVPTG</sequence>
<dbReference type="GO" id="GO:0003700">
    <property type="term" value="F:DNA-binding transcription factor activity"/>
    <property type="evidence" value="ECO:0007669"/>
    <property type="project" value="TreeGrafter"/>
</dbReference>
<dbReference type="PROSITE" id="PS50977">
    <property type="entry name" value="HTH_TETR_2"/>
    <property type="match status" value="1"/>
</dbReference>
<feature type="domain" description="HTH tetR-type" evidence="5">
    <location>
        <begin position="23"/>
        <end position="83"/>
    </location>
</feature>
<gene>
    <name evidence="6" type="ORF">SAMN05414137_13131</name>
</gene>
<dbReference type="PANTHER" id="PTHR30055:SF151">
    <property type="entry name" value="TRANSCRIPTIONAL REGULATORY PROTEIN"/>
    <property type="match status" value="1"/>
</dbReference>
<accession>A0A1H7YX50</accession>
<evidence type="ECO:0000313" key="7">
    <source>
        <dbReference type="Proteomes" id="UP000183015"/>
    </source>
</evidence>
<evidence type="ECO:0000259" key="5">
    <source>
        <dbReference type="PROSITE" id="PS50977"/>
    </source>
</evidence>
<dbReference type="InterPro" id="IPR036271">
    <property type="entry name" value="Tet_transcr_reg_TetR-rel_C_sf"/>
</dbReference>
<dbReference type="eggNOG" id="COG1309">
    <property type="taxonomic scope" value="Bacteria"/>
</dbReference>
<dbReference type="InterPro" id="IPR050109">
    <property type="entry name" value="HTH-type_TetR-like_transc_reg"/>
</dbReference>
<dbReference type="GO" id="GO:0000976">
    <property type="term" value="F:transcription cis-regulatory region binding"/>
    <property type="evidence" value="ECO:0007669"/>
    <property type="project" value="TreeGrafter"/>
</dbReference>
<dbReference type="Pfam" id="PF00440">
    <property type="entry name" value="TetR_N"/>
    <property type="match status" value="1"/>
</dbReference>
<dbReference type="SUPFAM" id="SSF48498">
    <property type="entry name" value="Tetracyclin repressor-like, C-terminal domain"/>
    <property type="match status" value="1"/>
</dbReference>
<organism evidence="6 7">
    <name type="scientific">Streptacidiphilus jiangxiensis</name>
    <dbReference type="NCBI Taxonomy" id="235985"/>
    <lineage>
        <taxon>Bacteria</taxon>
        <taxon>Bacillati</taxon>
        <taxon>Actinomycetota</taxon>
        <taxon>Actinomycetes</taxon>
        <taxon>Kitasatosporales</taxon>
        <taxon>Streptomycetaceae</taxon>
        <taxon>Streptacidiphilus</taxon>
    </lineage>
</organism>
<dbReference type="OrthoDB" id="3519192at2"/>
<protein>
    <submittedName>
        <fullName evidence="6">Regulatory protein, tetR family</fullName>
    </submittedName>
</protein>
<proteinExistence type="predicted"/>
<dbReference type="Pfam" id="PF02909">
    <property type="entry name" value="TetR_C_1"/>
    <property type="match status" value="1"/>
</dbReference>
<dbReference type="SUPFAM" id="SSF46689">
    <property type="entry name" value="Homeodomain-like"/>
    <property type="match status" value="1"/>
</dbReference>
<reference evidence="7" key="1">
    <citation type="submission" date="2016-10" db="EMBL/GenBank/DDBJ databases">
        <authorList>
            <person name="Varghese N."/>
        </authorList>
    </citation>
    <scope>NUCLEOTIDE SEQUENCE [LARGE SCALE GENOMIC DNA]</scope>
    <source>
        <strain evidence="7">DSM 45096 / BCRC 16803 / CGMCC 4.1857 / CIP 109030 / JCM 12277 / KCTC 19219 / NBRC 100920 / 33214</strain>
    </source>
</reference>